<accession>A0A4R8MZ09</accession>
<evidence type="ECO:0000313" key="3">
    <source>
        <dbReference type="Proteomes" id="UP000294684"/>
    </source>
</evidence>
<feature type="region of interest" description="Disordered" evidence="1">
    <location>
        <begin position="1"/>
        <end position="36"/>
    </location>
</feature>
<keyword evidence="3" id="KW-1185">Reference proteome</keyword>
<protein>
    <submittedName>
        <fullName evidence="2">Uncharacterized protein</fullName>
    </submittedName>
</protein>
<sequence length="177" mass="20925">MIAEPNPKPVRNQSSVPDSHRNDKIKSKLNSKKNQTGSLHLKNQKGFWKPMELIWEESSGAVSPEYRFAKQFQLVAKEKKIILTRRVIEKGKLILNESKEISPQNYQKWMESLFQYKIFQLPIENIPKEQMTGVSYNYVSFIFNSINSKFYYQLEDRNNPEWKQKNNIIQIIEGMKP</sequence>
<organism evidence="2 3">
    <name type="scientific">Leptospira meyeri</name>
    <dbReference type="NCBI Taxonomy" id="29508"/>
    <lineage>
        <taxon>Bacteria</taxon>
        <taxon>Pseudomonadati</taxon>
        <taxon>Spirochaetota</taxon>
        <taxon>Spirochaetia</taxon>
        <taxon>Leptospirales</taxon>
        <taxon>Leptospiraceae</taxon>
        <taxon>Leptospira</taxon>
    </lineage>
</organism>
<dbReference type="AlphaFoldDB" id="A0A4R8MZ09"/>
<proteinExistence type="predicted"/>
<dbReference type="Proteomes" id="UP000294684">
    <property type="component" value="Unassembled WGS sequence"/>
</dbReference>
<gene>
    <name evidence="2" type="ORF">CLV96_2541</name>
</gene>
<evidence type="ECO:0000313" key="2">
    <source>
        <dbReference type="EMBL" id="TDY73508.1"/>
    </source>
</evidence>
<reference evidence="2 3" key="1">
    <citation type="submission" date="2019-03" db="EMBL/GenBank/DDBJ databases">
        <title>Genomic Encyclopedia of Archaeal and Bacterial Type Strains, Phase II (KMG-II): from individual species to whole genera.</title>
        <authorList>
            <person name="Goeker M."/>
        </authorList>
    </citation>
    <scope>NUCLEOTIDE SEQUENCE [LARGE SCALE GENOMIC DNA]</scope>
    <source>
        <strain evidence="2 3">DSM 21537</strain>
    </source>
</reference>
<dbReference type="STRING" id="1193051.LEP1GSC017_1461"/>
<dbReference type="EMBL" id="SORO01000001">
    <property type="protein sequence ID" value="TDY73508.1"/>
    <property type="molecule type" value="Genomic_DNA"/>
</dbReference>
<evidence type="ECO:0000256" key="1">
    <source>
        <dbReference type="SAM" id="MobiDB-lite"/>
    </source>
</evidence>
<comment type="caution">
    <text evidence="2">The sequence shown here is derived from an EMBL/GenBank/DDBJ whole genome shotgun (WGS) entry which is preliminary data.</text>
</comment>
<name>A0A4R8MZ09_LEPME</name>
<dbReference type="OrthoDB" id="332397at2"/>